<name>A0A6P8ATP9_PYRGI</name>
<feature type="region of interest" description="Disordered" evidence="1">
    <location>
        <begin position="1178"/>
        <end position="1217"/>
    </location>
</feature>
<reference evidence="3" key="1">
    <citation type="journal article" date="2019" name="Mol. Biol. Evol.">
        <title>Blast fungal genomes show frequent chromosomal changes, gene gains and losses, and effector gene turnover.</title>
        <authorList>
            <person name="Gomez Luciano L.B."/>
            <person name="Jason Tsai I."/>
            <person name="Chuma I."/>
            <person name="Tosa Y."/>
            <person name="Chen Y.H."/>
            <person name="Li J.Y."/>
            <person name="Li M.Y."/>
            <person name="Jade Lu M.Y."/>
            <person name="Nakayashiki H."/>
            <person name="Li W.H."/>
        </authorList>
    </citation>
    <scope>NUCLEOTIDE SEQUENCE</scope>
    <source>
        <strain evidence="3">NI907</strain>
    </source>
</reference>
<feature type="compositionally biased region" description="Polar residues" evidence="1">
    <location>
        <begin position="1178"/>
        <end position="1189"/>
    </location>
</feature>
<organism evidence="2 3">
    <name type="scientific">Pyricularia grisea</name>
    <name type="common">Crabgrass-specific blast fungus</name>
    <name type="synonym">Magnaporthe grisea</name>
    <dbReference type="NCBI Taxonomy" id="148305"/>
    <lineage>
        <taxon>Eukaryota</taxon>
        <taxon>Fungi</taxon>
        <taxon>Dikarya</taxon>
        <taxon>Ascomycota</taxon>
        <taxon>Pezizomycotina</taxon>
        <taxon>Sordariomycetes</taxon>
        <taxon>Sordariomycetidae</taxon>
        <taxon>Magnaporthales</taxon>
        <taxon>Pyriculariaceae</taxon>
        <taxon>Pyricularia</taxon>
    </lineage>
</organism>
<feature type="region of interest" description="Disordered" evidence="1">
    <location>
        <begin position="428"/>
        <end position="712"/>
    </location>
</feature>
<evidence type="ECO:0000313" key="3">
    <source>
        <dbReference type="RefSeq" id="XP_030978277.1"/>
    </source>
</evidence>
<feature type="compositionally biased region" description="Polar residues" evidence="1">
    <location>
        <begin position="1124"/>
        <end position="1149"/>
    </location>
</feature>
<keyword evidence="2" id="KW-1185">Reference proteome</keyword>
<evidence type="ECO:0000313" key="2">
    <source>
        <dbReference type="Proteomes" id="UP000515153"/>
    </source>
</evidence>
<reference evidence="3" key="2">
    <citation type="submission" date="2019-10" db="EMBL/GenBank/DDBJ databases">
        <authorList>
            <consortium name="NCBI Genome Project"/>
        </authorList>
    </citation>
    <scope>NUCLEOTIDE SEQUENCE</scope>
    <source>
        <strain evidence="3">NI907</strain>
    </source>
</reference>
<feature type="region of interest" description="Disordered" evidence="1">
    <location>
        <begin position="737"/>
        <end position="1048"/>
    </location>
</feature>
<feature type="compositionally biased region" description="Basic and acidic residues" evidence="1">
    <location>
        <begin position="428"/>
        <end position="442"/>
    </location>
</feature>
<proteinExistence type="predicted"/>
<feature type="compositionally biased region" description="Polar residues" evidence="1">
    <location>
        <begin position="1032"/>
        <end position="1044"/>
    </location>
</feature>
<dbReference type="KEGG" id="pgri:PgNI_09764"/>
<reference evidence="3" key="3">
    <citation type="submission" date="2025-08" db="UniProtKB">
        <authorList>
            <consortium name="RefSeq"/>
        </authorList>
    </citation>
    <scope>IDENTIFICATION</scope>
    <source>
        <strain evidence="3">NI907</strain>
    </source>
</reference>
<sequence>MSSTAGLDIMSSPDPLGDPITSSMSRVTRSMARSQTSTQRSLRQGSILASSPRKQTFELDVGNERSPQRILVTVEAEDSASRQTHVNRRLFPPQKQATPRSPARRKVRTTTTTVPLRGLTDDEGPGGTETPRRRGRPRKSGTPMPLKTGTPKPSTRKRAGSPLESSPRRTRRSVSRTADSASEMGDETEDNQETPRPRPRKSPVKRSKTPARKTAAAPKADAQDTGTAKRRGRPRRQALVPAEMEEMAEQDTLTESIPNVIPARNDDTGEQGQNDTLLSTINVSTDGSVAGDDADEDDMWLANLSESRSAPASEMGQSRADDADPPSTLGGDQEERSHLTSDAPISVTTDGDNDGDLMDFGAADRSDTESLATESVAPTETDRDTIAQGEDFSMIMMDSIVSFRESRQYREESLPEMGEATSFIVDRALESIRHGRPDDEQVHLQADQPTGQQNGHSPNAANEAEEVEEDNLPQIPTESTPVITSRLSGVMDSRSKTLSRSPRRGKTATPLSRQLAMKSLRQDESLNDTPLASRAAKADAAREESTLYDDSFSEIPDAVLEAATPRPPRRHVEDESGTQEEVENVEEISNDGALEAYENDAEEAADPSRDGSVVEPEAAAAAQGPHSDTGSMLLTPEETPSPTNDEACAEEAIDEPIPSDVAEEDLRSSPPLLRLAMSTSGASGGRHMRHNSTETPVDQFPPEMPSAPPVAVAAADRLDLPSLTARPLLSPIVRAGRALQTVTSDPPSPKGRESLLRSPFRSSTTRDSQEQQPSSRQSISVPEHNVSEAPQSPPAATAPEPQSTQRSQRSWVQTFNPMKQIKNIVSQSAQMFSSPKFTMPEGMDDPFAPDPDMPKPAASRHQANSPITQEQERISEPETRSVAANDTLQEDGMDWEPSESPTEAVARRARSASASSVFTNRASAQAAAIDAESEMEDAMATEPEPQNPNVQSEAVDMDETEEEEEEDEDIWAIEAQRPIGSPRKGTKAHDPTLNRWGRGKSPSPWTKAQNEPSFHETDDFSLLSAHGRDASQLPQSRQNPQPFQVSAHAVPARRVDLSTFFSSPAVVPGMQLYAEEDASPEKPPSRQQATRENIQPSSVRQKAFRPNNGQNRSNLFSPAPFRPASQTQSHQSLFAPSSAASTRQQQYSHVPQKRNFAPFLSKPSVNVTNSLFGTANNYARPQSASSQVSEDIDQESYEDDEDTHERSIVRDDEEVDESSFIAPILKPLPERTASPTKSCLRSPLKPKTPGPVVEFSTSTLSPLAQEEARARREREAYGYDQDYQADMQPTRTLATEDNGDKENMTSSSRLTMLANKAIPKLTPASSSLRQPLTAPKVTSSSAPLSRTEWTKAHWVQMDLLLQERRRGSLDFQLQHRGVGLAQRRRSAALLGKLVSAQGESMALEQWHLDVVDAFRSELCGGDDTLFCAWDEHVLAKRLFALLVGEERRKQKKALAGDGPASTSAFAART</sequence>
<feature type="compositionally biased region" description="Polar residues" evidence="1">
    <location>
        <begin position="800"/>
        <end position="836"/>
    </location>
</feature>
<dbReference type="RefSeq" id="XP_030978277.1">
    <property type="nucleotide sequence ID" value="XM_031129746.1"/>
</dbReference>
<dbReference type="Proteomes" id="UP000515153">
    <property type="component" value="Unplaced"/>
</dbReference>
<dbReference type="GeneID" id="41964654"/>
<feature type="compositionally biased region" description="Polar residues" evidence="1">
    <location>
        <begin position="474"/>
        <end position="487"/>
    </location>
</feature>
<gene>
    <name evidence="3" type="ORF">PgNI_09764</name>
</gene>
<feature type="compositionally biased region" description="Polar residues" evidence="1">
    <location>
        <begin position="20"/>
        <end position="54"/>
    </location>
</feature>
<feature type="compositionally biased region" description="Basic and acidic residues" evidence="1">
    <location>
        <begin position="536"/>
        <end position="545"/>
    </location>
</feature>
<feature type="region of interest" description="Disordered" evidence="1">
    <location>
        <begin position="1075"/>
        <end position="1151"/>
    </location>
</feature>
<feature type="compositionally biased region" description="Acidic residues" evidence="1">
    <location>
        <begin position="888"/>
        <end position="897"/>
    </location>
</feature>
<feature type="compositionally biased region" description="Polar residues" evidence="1">
    <location>
        <begin position="369"/>
        <end position="378"/>
    </location>
</feature>
<accession>A0A6P8ATP9</accession>
<feature type="compositionally biased region" description="Polar residues" evidence="1">
    <location>
        <begin position="270"/>
        <end position="287"/>
    </location>
</feature>
<feature type="compositionally biased region" description="Acidic residues" evidence="1">
    <location>
        <begin position="575"/>
        <end position="589"/>
    </location>
</feature>
<feature type="compositionally biased region" description="Low complexity" evidence="1">
    <location>
        <begin position="911"/>
        <end position="930"/>
    </location>
</feature>
<feature type="compositionally biased region" description="Acidic residues" evidence="1">
    <location>
        <begin position="1190"/>
        <end position="1202"/>
    </location>
</feature>
<feature type="compositionally biased region" description="Polar residues" evidence="1">
    <location>
        <begin position="760"/>
        <end position="780"/>
    </location>
</feature>
<feature type="compositionally biased region" description="Basic and acidic residues" evidence="1">
    <location>
        <begin position="870"/>
        <end position="879"/>
    </location>
</feature>
<feature type="compositionally biased region" description="Acidic residues" evidence="1">
    <location>
        <begin position="955"/>
        <end position="971"/>
    </location>
</feature>
<feature type="region of interest" description="Disordered" evidence="1">
    <location>
        <begin position="1"/>
        <end position="388"/>
    </location>
</feature>
<feature type="region of interest" description="Disordered" evidence="1">
    <location>
        <begin position="1232"/>
        <end position="1264"/>
    </location>
</feature>
<feature type="compositionally biased region" description="Polar residues" evidence="1">
    <location>
        <begin position="626"/>
        <end position="644"/>
    </location>
</feature>
<feature type="compositionally biased region" description="Polar residues" evidence="1">
    <location>
        <begin position="1107"/>
        <end position="1116"/>
    </location>
</feature>
<feature type="compositionally biased region" description="Polar residues" evidence="1">
    <location>
        <begin position="1085"/>
        <end position="1100"/>
    </location>
</feature>
<protein>
    <submittedName>
        <fullName evidence="3">Uncharacterized protein</fullName>
    </submittedName>
</protein>
<feature type="compositionally biased region" description="Basic residues" evidence="1">
    <location>
        <begin position="197"/>
        <end position="211"/>
    </location>
</feature>
<feature type="compositionally biased region" description="Polar residues" evidence="1">
    <location>
        <begin position="1003"/>
        <end position="1012"/>
    </location>
</feature>
<evidence type="ECO:0000256" key="1">
    <source>
        <dbReference type="SAM" id="MobiDB-lite"/>
    </source>
</evidence>
<feature type="compositionally biased region" description="Polar residues" evidence="1">
    <location>
        <begin position="447"/>
        <end position="457"/>
    </location>
</feature>